<dbReference type="Pfam" id="PF13013">
    <property type="entry name" value="F-box-like_2"/>
    <property type="match status" value="1"/>
</dbReference>
<dbReference type="Proteomes" id="UP001140560">
    <property type="component" value="Unassembled WGS sequence"/>
</dbReference>
<reference evidence="3" key="1">
    <citation type="submission" date="2022-10" db="EMBL/GenBank/DDBJ databases">
        <title>Tapping the CABI collections for fungal endophytes: first genome assemblies for Collariella, Neodidymelliopsis, Ascochyta clinopodiicola, Didymella pomorum, Didymosphaeria variabile, Neocosmospora piperis and Neocucurbitaria cava.</title>
        <authorList>
            <person name="Hill R."/>
        </authorList>
    </citation>
    <scope>NUCLEOTIDE SEQUENCE</scope>
    <source>
        <strain evidence="3">IMI 356814</strain>
    </source>
</reference>
<dbReference type="InterPro" id="IPR038883">
    <property type="entry name" value="AN11006-like"/>
</dbReference>
<dbReference type="PANTHER" id="PTHR42085">
    <property type="entry name" value="F-BOX DOMAIN-CONTAINING PROTEIN"/>
    <property type="match status" value="1"/>
</dbReference>
<feature type="region of interest" description="Disordered" evidence="1">
    <location>
        <begin position="78"/>
        <end position="104"/>
    </location>
</feature>
<evidence type="ECO:0000259" key="2">
    <source>
        <dbReference type="Pfam" id="PF13013"/>
    </source>
</evidence>
<evidence type="ECO:0000313" key="4">
    <source>
        <dbReference type="Proteomes" id="UP001140560"/>
    </source>
</evidence>
<feature type="region of interest" description="Disordered" evidence="1">
    <location>
        <begin position="1"/>
        <end position="52"/>
    </location>
</feature>
<comment type="caution">
    <text evidence="3">The sequence shown here is derived from an EMBL/GenBank/DDBJ whole genome shotgun (WGS) entry which is preliminary data.</text>
</comment>
<feature type="domain" description="F-box" evidence="2">
    <location>
        <begin position="125"/>
        <end position="231"/>
    </location>
</feature>
<evidence type="ECO:0000256" key="1">
    <source>
        <dbReference type="SAM" id="MobiDB-lite"/>
    </source>
</evidence>
<evidence type="ECO:0000313" key="3">
    <source>
        <dbReference type="EMBL" id="KAJ4372897.1"/>
    </source>
</evidence>
<protein>
    <recommendedName>
        <fullName evidence="2">F-box domain-containing protein</fullName>
    </recommendedName>
</protein>
<name>A0A9W8YB90_9PLEO</name>
<dbReference type="InterPro" id="IPR001810">
    <property type="entry name" value="F-box_dom"/>
</dbReference>
<sequence length="473" mass="52627">MVLSRKNDAPPAMELGNTPPLPSPSSAGGVGNGHGDGSMIMGSQRARVPPSPLGMRPPPGFYTVSDTPSRVVFAKLPPKDGRAVGAPKADSKLHARTGAGVKKTRSNKKVNDAVSKLAKAATGEQPVQKPFRFMDLPGEIRNIIYRHTYDIPRQALLVHRPRVASLRSRTRLDRARTLASDITGQEIDTALDVRRDRKPNKPKTGRKVRYTNRPFYGLTQVCQLVRMEFRPIYLQRQEIGMDLSTIVEYLQTFYHDAPRQFANLDALRAGKLDLPFMGNLTIAIGEKANEKETSATGIELLPLLDIWANSYKLEAGFGRYLKAGYLPERDGEAKDLYRLFGRRVQRNRSCGSMNTLWRTILRNRALISVRVHRKPSRADPVASPIRPAIPANIMAPRAIPTAPRSVVSPAAKPYFHILFKRAFAEPWMTDFNSKIPKIPDWLGDRGFGYMEHFDVKVGVLSAAEELSLSSGDE</sequence>
<dbReference type="PANTHER" id="PTHR42085:SF1">
    <property type="entry name" value="F-BOX DOMAIN-CONTAINING PROTEIN"/>
    <property type="match status" value="1"/>
</dbReference>
<dbReference type="EMBL" id="JAPEUY010000005">
    <property type="protein sequence ID" value="KAJ4372897.1"/>
    <property type="molecule type" value="Genomic_DNA"/>
</dbReference>
<organism evidence="3 4">
    <name type="scientific">Neocucurbitaria cava</name>
    <dbReference type="NCBI Taxonomy" id="798079"/>
    <lineage>
        <taxon>Eukaryota</taxon>
        <taxon>Fungi</taxon>
        <taxon>Dikarya</taxon>
        <taxon>Ascomycota</taxon>
        <taxon>Pezizomycotina</taxon>
        <taxon>Dothideomycetes</taxon>
        <taxon>Pleosporomycetidae</taxon>
        <taxon>Pleosporales</taxon>
        <taxon>Pleosporineae</taxon>
        <taxon>Cucurbitariaceae</taxon>
        <taxon>Neocucurbitaria</taxon>
    </lineage>
</organism>
<accession>A0A9W8YB90</accession>
<proteinExistence type="predicted"/>
<dbReference type="OrthoDB" id="3795901at2759"/>
<dbReference type="AlphaFoldDB" id="A0A9W8YB90"/>
<keyword evidence="4" id="KW-1185">Reference proteome</keyword>
<gene>
    <name evidence="3" type="ORF">N0V83_003188</name>
</gene>